<keyword evidence="3" id="KW-1185">Reference proteome</keyword>
<evidence type="ECO:0000313" key="3">
    <source>
        <dbReference type="Proteomes" id="UP000053201"/>
    </source>
</evidence>
<dbReference type="OrthoDB" id="10403432at2759"/>
<name>A0A0L0H673_SPIPD</name>
<feature type="compositionally biased region" description="Low complexity" evidence="1">
    <location>
        <begin position="102"/>
        <end position="117"/>
    </location>
</feature>
<feature type="compositionally biased region" description="Low complexity" evidence="1">
    <location>
        <begin position="69"/>
        <end position="88"/>
    </location>
</feature>
<feature type="region of interest" description="Disordered" evidence="1">
    <location>
        <begin position="14"/>
        <end position="148"/>
    </location>
</feature>
<sequence>MPVTQPGRIASLVARFESQPVGGGLPPLPGEWEKERKDEKPSRRERTQVTPQQHTMTFNHPSAIPARQSSRPTTTNVRTSTSRSSVTSHKQLPLHLPPLPTGPLTSLPVHLPPLQHHPLFRKASSTPRESSPLPPIQPISKMKPPPGLEETIAKNMSGQMLLKDGKTTMRQLFANERRAKKNSLDPFWTQ</sequence>
<protein>
    <submittedName>
        <fullName evidence="2">Uncharacterized protein</fullName>
    </submittedName>
</protein>
<reference evidence="2 3" key="1">
    <citation type="submission" date="2009-08" db="EMBL/GenBank/DDBJ databases">
        <title>The Genome Sequence of Spizellomyces punctatus strain DAOM BR117.</title>
        <authorList>
            <consortium name="The Broad Institute Genome Sequencing Platform"/>
            <person name="Russ C."/>
            <person name="Cuomo C."/>
            <person name="Shea T."/>
            <person name="Young S.K."/>
            <person name="Zeng Q."/>
            <person name="Koehrsen M."/>
            <person name="Haas B."/>
            <person name="Borodovsky M."/>
            <person name="Guigo R."/>
            <person name="Alvarado L."/>
            <person name="Berlin A."/>
            <person name="Bochicchio J."/>
            <person name="Borenstein D."/>
            <person name="Chapman S."/>
            <person name="Chen Z."/>
            <person name="Engels R."/>
            <person name="Freedman E."/>
            <person name="Gellesch M."/>
            <person name="Goldberg J."/>
            <person name="Griggs A."/>
            <person name="Gujja S."/>
            <person name="Heiman D."/>
            <person name="Hepburn T."/>
            <person name="Howarth C."/>
            <person name="Jen D."/>
            <person name="Larson L."/>
            <person name="Lewis B."/>
            <person name="Mehta T."/>
            <person name="Park D."/>
            <person name="Pearson M."/>
            <person name="Roberts A."/>
            <person name="Saif S."/>
            <person name="Shenoy N."/>
            <person name="Sisk P."/>
            <person name="Stolte C."/>
            <person name="Sykes S."/>
            <person name="Thomson T."/>
            <person name="Walk T."/>
            <person name="White J."/>
            <person name="Yandava C."/>
            <person name="Burger G."/>
            <person name="Gray M.W."/>
            <person name="Holland P.W.H."/>
            <person name="King N."/>
            <person name="Lang F.B.F."/>
            <person name="Roger A.J."/>
            <person name="Ruiz-Trillo I."/>
            <person name="Lander E."/>
            <person name="Nusbaum C."/>
        </authorList>
    </citation>
    <scope>NUCLEOTIDE SEQUENCE [LARGE SCALE GENOMIC DNA]</scope>
    <source>
        <strain evidence="2 3">DAOM BR117</strain>
    </source>
</reference>
<dbReference type="AlphaFoldDB" id="A0A0L0H673"/>
<proteinExistence type="predicted"/>
<feature type="compositionally biased region" description="Polar residues" evidence="1">
    <location>
        <begin position="48"/>
        <end position="60"/>
    </location>
</feature>
<dbReference type="RefSeq" id="XP_016604253.1">
    <property type="nucleotide sequence ID" value="XM_016756525.1"/>
</dbReference>
<evidence type="ECO:0000256" key="1">
    <source>
        <dbReference type="SAM" id="MobiDB-lite"/>
    </source>
</evidence>
<dbReference type="EMBL" id="KQ257470">
    <property type="protein sequence ID" value="KNC96213.1"/>
    <property type="molecule type" value="Genomic_DNA"/>
</dbReference>
<evidence type="ECO:0000313" key="2">
    <source>
        <dbReference type="EMBL" id="KNC96213.1"/>
    </source>
</evidence>
<dbReference type="GeneID" id="27691535"/>
<dbReference type="VEuPathDB" id="FungiDB:SPPG_08366"/>
<dbReference type="InParanoid" id="A0A0L0H673"/>
<organism evidence="2 3">
    <name type="scientific">Spizellomyces punctatus (strain DAOM BR117)</name>
    <dbReference type="NCBI Taxonomy" id="645134"/>
    <lineage>
        <taxon>Eukaryota</taxon>
        <taxon>Fungi</taxon>
        <taxon>Fungi incertae sedis</taxon>
        <taxon>Chytridiomycota</taxon>
        <taxon>Chytridiomycota incertae sedis</taxon>
        <taxon>Chytridiomycetes</taxon>
        <taxon>Spizellomycetales</taxon>
        <taxon>Spizellomycetaceae</taxon>
        <taxon>Spizellomyces</taxon>
    </lineage>
</organism>
<dbReference type="Proteomes" id="UP000053201">
    <property type="component" value="Unassembled WGS sequence"/>
</dbReference>
<feature type="compositionally biased region" description="Pro residues" evidence="1">
    <location>
        <begin position="132"/>
        <end position="147"/>
    </location>
</feature>
<gene>
    <name evidence="2" type="ORF">SPPG_08366</name>
</gene>
<feature type="compositionally biased region" description="Basic and acidic residues" evidence="1">
    <location>
        <begin position="31"/>
        <end position="47"/>
    </location>
</feature>
<accession>A0A0L0H673</accession>